<dbReference type="Proteomes" id="UP000503251">
    <property type="component" value="Chromosome"/>
</dbReference>
<evidence type="ECO:0000313" key="2">
    <source>
        <dbReference type="Proteomes" id="UP000503251"/>
    </source>
</evidence>
<protein>
    <submittedName>
        <fullName evidence="1">Uncharacterized protein</fullName>
    </submittedName>
</protein>
<evidence type="ECO:0000313" key="1">
    <source>
        <dbReference type="EMBL" id="QJT08601.1"/>
    </source>
</evidence>
<sequence>MDEKEFEQLLDGKSENTTIPEYRNAKQLIIRGLLSTGRDHTIINGTQELIGGSLWRDGQYHEHRIFILEGGNAAYLIWKGPFKEFSQNWRKCRDKWAGPVAPRRYGRAYYS</sequence>
<reference evidence="1 2" key="1">
    <citation type="submission" date="2019-04" db="EMBL/GenBank/DDBJ databases">
        <title>Isolation and culture of sulfate reducing bacteria from the cold seep of the South China Sea.</title>
        <authorList>
            <person name="Sun C."/>
            <person name="Liu R."/>
        </authorList>
    </citation>
    <scope>NUCLEOTIDE SEQUENCE [LARGE SCALE GENOMIC DNA]</scope>
    <source>
        <strain evidence="1 2">CS1</strain>
    </source>
</reference>
<accession>A0ABX6NE72</accession>
<keyword evidence="2" id="KW-1185">Reference proteome</keyword>
<organism evidence="1 2">
    <name type="scientific">Oceanidesulfovibrio marinus</name>
    <dbReference type="NCBI Taxonomy" id="370038"/>
    <lineage>
        <taxon>Bacteria</taxon>
        <taxon>Pseudomonadati</taxon>
        <taxon>Thermodesulfobacteriota</taxon>
        <taxon>Desulfovibrionia</taxon>
        <taxon>Desulfovibrionales</taxon>
        <taxon>Desulfovibrionaceae</taxon>
        <taxon>Oceanidesulfovibrio</taxon>
    </lineage>
</organism>
<gene>
    <name evidence="1" type="ORF">E8L03_06540</name>
</gene>
<dbReference type="RefSeq" id="WP_171266889.1">
    <property type="nucleotide sequence ID" value="NZ_CP039543.1"/>
</dbReference>
<name>A0ABX6NE72_9BACT</name>
<dbReference type="EMBL" id="CP039543">
    <property type="protein sequence ID" value="QJT08601.1"/>
    <property type="molecule type" value="Genomic_DNA"/>
</dbReference>
<proteinExistence type="predicted"/>